<dbReference type="Proteomes" id="UP000292781">
    <property type="component" value="Unassembled WGS sequence"/>
</dbReference>
<comment type="caution">
    <text evidence="2">The sequence shown here is derived from an EMBL/GenBank/DDBJ whole genome shotgun (WGS) entry which is preliminary data.</text>
</comment>
<sequence>MIRRRRSWNLSEAEVTPEALFLDRRRLLAGLAGGIAGAAFAGLSGPARAAEDPLAGLLPAARNAGLSVADPLTPEAAAGSYNNFYEFGFSKSIVAASKKLPVRPWRIVVDGLCDTPFEIDIDDLLKKVTLEERICRHRCVEAWSMVVPWTGFKLAELVAMAGPKAEAKYLRMETFLNPKVAPYQSAAQYPWPYVEGLTLAEATNELAFLAVGIYGKPMPTQHGAPLRLVTPWKYGFKSAKSLVKFSFVAKRPETFWSALGPSEYGFWANVNPDVAHPRWSQKMERRLGPEDMVATRIWNGYGEQVAGLYKDLAREKLYM</sequence>
<dbReference type="SUPFAM" id="SSF56524">
    <property type="entry name" value="Oxidoreductase molybdopterin-binding domain"/>
    <property type="match status" value="1"/>
</dbReference>
<feature type="domain" description="Oxidoreductase molybdopterin-binding" evidence="1">
    <location>
        <begin position="103"/>
        <end position="256"/>
    </location>
</feature>
<dbReference type="AlphaFoldDB" id="A0A4Q9VQ75"/>
<gene>
    <name evidence="2" type="primary">msrP</name>
    <name evidence="2" type="ORF">EYW49_11230</name>
</gene>
<keyword evidence="3" id="KW-1185">Reference proteome</keyword>
<dbReference type="InterPro" id="IPR006311">
    <property type="entry name" value="TAT_signal"/>
</dbReference>
<dbReference type="NCBIfam" id="NF003767">
    <property type="entry name" value="PRK05363.1"/>
    <property type="match status" value="1"/>
</dbReference>
<dbReference type="InterPro" id="IPR000572">
    <property type="entry name" value="OxRdtase_Mopterin-bd_dom"/>
</dbReference>
<dbReference type="InterPro" id="IPR036374">
    <property type="entry name" value="OxRdtase_Mopterin-bd_sf"/>
</dbReference>
<dbReference type="Pfam" id="PF00174">
    <property type="entry name" value="Oxidored_molyb"/>
    <property type="match status" value="1"/>
</dbReference>
<organism evidence="2 3">
    <name type="scientific">Siculibacillus lacustris</name>
    <dbReference type="NCBI Taxonomy" id="1549641"/>
    <lineage>
        <taxon>Bacteria</taxon>
        <taxon>Pseudomonadati</taxon>
        <taxon>Pseudomonadota</taxon>
        <taxon>Alphaproteobacteria</taxon>
        <taxon>Hyphomicrobiales</taxon>
        <taxon>Ancalomicrobiaceae</taxon>
        <taxon>Siculibacillus</taxon>
    </lineage>
</organism>
<protein>
    <submittedName>
        <fullName evidence="2">Protein-methionine-sulfoxide reductase catalytic subunit MsrP</fullName>
    </submittedName>
</protein>
<proteinExistence type="predicted"/>
<dbReference type="PROSITE" id="PS51318">
    <property type="entry name" value="TAT"/>
    <property type="match status" value="1"/>
</dbReference>
<dbReference type="Gene3D" id="3.90.420.10">
    <property type="entry name" value="Oxidoreductase, molybdopterin-binding domain"/>
    <property type="match status" value="1"/>
</dbReference>
<dbReference type="PANTHER" id="PTHR43032:SF3">
    <property type="entry name" value="PROTEIN-METHIONINE-SULFOXIDE REDUCTASE CATALYTIC SUBUNIT MSRP"/>
    <property type="match status" value="1"/>
</dbReference>
<evidence type="ECO:0000259" key="1">
    <source>
        <dbReference type="Pfam" id="PF00174"/>
    </source>
</evidence>
<dbReference type="OrthoDB" id="9795587at2"/>
<dbReference type="PANTHER" id="PTHR43032">
    <property type="entry name" value="PROTEIN-METHIONINE-SULFOXIDE REDUCTASE"/>
    <property type="match status" value="1"/>
</dbReference>
<name>A0A4Q9VQ75_9HYPH</name>
<dbReference type="RefSeq" id="WP_131309631.1">
    <property type="nucleotide sequence ID" value="NZ_SJFN01000014.1"/>
</dbReference>
<reference evidence="2 3" key="1">
    <citation type="submission" date="2019-02" db="EMBL/GenBank/DDBJ databases">
        <title>Siculibacillus lacustris gen. nov., sp. nov., a new rosette-forming bacterium isolated from a freshwater crater lake (Lake St. Ana, Romania).</title>
        <authorList>
            <person name="Felfoldi T."/>
            <person name="Marton Z."/>
            <person name="Szabo A."/>
            <person name="Mentes A."/>
            <person name="Boka K."/>
            <person name="Marialigeti K."/>
            <person name="Mathe I."/>
            <person name="Koncz M."/>
            <person name="Schumann P."/>
            <person name="Toth E."/>
        </authorList>
    </citation>
    <scope>NUCLEOTIDE SEQUENCE [LARGE SCALE GENOMIC DNA]</scope>
    <source>
        <strain evidence="2 3">SA-279</strain>
    </source>
</reference>
<evidence type="ECO:0000313" key="2">
    <source>
        <dbReference type="EMBL" id="TBW37670.1"/>
    </source>
</evidence>
<accession>A0A4Q9VQ75</accession>
<evidence type="ECO:0000313" key="3">
    <source>
        <dbReference type="Proteomes" id="UP000292781"/>
    </source>
</evidence>
<dbReference type="EMBL" id="SJFN01000014">
    <property type="protein sequence ID" value="TBW37670.1"/>
    <property type="molecule type" value="Genomic_DNA"/>
</dbReference>